<dbReference type="PRINTS" id="PR00722">
    <property type="entry name" value="CHYMOTRYPSIN"/>
</dbReference>
<comment type="caution">
    <text evidence="3">The sequence shown here is derived from an EMBL/GenBank/DDBJ whole genome shotgun (WGS) entry which is preliminary data.</text>
</comment>
<dbReference type="Pfam" id="PF00089">
    <property type="entry name" value="Trypsin"/>
    <property type="match status" value="1"/>
</dbReference>
<gene>
    <name evidence="3" type="ORF">LJ739_07415</name>
</gene>
<dbReference type="PANTHER" id="PTHR24260">
    <property type="match status" value="1"/>
</dbReference>
<dbReference type="PROSITE" id="PS50240">
    <property type="entry name" value="TRYPSIN_DOM"/>
    <property type="match status" value="1"/>
</dbReference>
<feature type="signal peptide" evidence="1">
    <location>
        <begin position="1"/>
        <end position="22"/>
    </location>
</feature>
<proteinExistence type="predicted"/>
<keyword evidence="1" id="KW-0732">Signal</keyword>
<dbReference type="InterPro" id="IPR001314">
    <property type="entry name" value="Peptidase_S1A"/>
</dbReference>
<protein>
    <submittedName>
        <fullName evidence="3">S1 family peptidase</fullName>
    </submittedName>
</protein>
<feature type="domain" description="Peptidase S1" evidence="2">
    <location>
        <begin position="15"/>
        <end position="275"/>
    </location>
</feature>
<evidence type="ECO:0000313" key="3">
    <source>
        <dbReference type="EMBL" id="MCC2616065.1"/>
    </source>
</evidence>
<keyword evidence="4" id="KW-1185">Reference proteome</keyword>
<dbReference type="SUPFAM" id="SSF50494">
    <property type="entry name" value="Trypsin-like serine proteases"/>
    <property type="match status" value="1"/>
</dbReference>
<dbReference type="InterPro" id="IPR001254">
    <property type="entry name" value="Trypsin_dom"/>
</dbReference>
<dbReference type="InterPro" id="IPR018114">
    <property type="entry name" value="TRYPSIN_HIS"/>
</dbReference>
<dbReference type="InterPro" id="IPR009003">
    <property type="entry name" value="Peptidase_S1_PA"/>
</dbReference>
<evidence type="ECO:0000259" key="2">
    <source>
        <dbReference type="PROSITE" id="PS50240"/>
    </source>
</evidence>
<dbReference type="RefSeq" id="WP_229158686.1">
    <property type="nucleotide sequence ID" value="NZ_JAJEWP010000001.1"/>
</dbReference>
<dbReference type="InterPro" id="IPR043504">
    <property type="entry name" value="Peptidase_S1_PA_chymotrypsin"/>
</dbReference>
<dbReference type="Gene3D" id="2.40.10.10">
    <property type="entry name" value="Trypsin-like serine proteases"/>
    <property type="match status" value="1"/>
</dbReference>
<evidence type="ECO:0000256" key="1">
    <source>
        <dbReference type="SAM" id="SignalP"/>
    </source>
</evidence>
<name>A0ABS8G8C0_9ALTE</name>
<feature type="chain" id="PRO_5045168738" evidence="1">
    <location>
        <begin position="23"/>
        <end position="276"/>
    </location>
</feature>
<organism evidence="3 4">
    <name type="scientific">Fluctibacter halophilus</name>
    <dbReference type="NCBI Taxonomy" id="226011"/>
    <lineage>
        <taxon>Bacteria</taxon>
        <taxon>Pseudomonadati</taxon>
        <taxon>Pseudomonadota</taxon>
        <taxon>Gammaproteobacteria</taxon>
        <taxon>Alteromonadales</taxon>
        <taxon>Alteromonadaceae</taxon>
        <taxon>Fluctibacter</taxon>
    </lineage>
</organism>
<reference evidence="3 4" key="1">
    <citation type="submission" date="2021-10" db="EMBL/GenBank/DDBJ databases">
        <title>Draft genome of Aestuariibacter halophilus JC2043.</title>
        <authorList>
            <person name="Emsley S.A."/>
            <person name="Pfannmuller K.M."/>
            <person name="Ushijima B."/>
            <person name="Saw J.H."/>
            <person name="Videau P."/>
        </authorList>
    </citation>
    <scope>NUCLEOTIDE SEQUENCE [LARGE SCALE GENOMIC DNA]</scope>
    <source>
        <strain evidence="3 4">JC2043</strain>
    </source>
</reference>
<dbReference type="Proteomes" id="UP001520878">
    <property type="component" value="Unassembled WGS sequence"/>
</dbReference>
<dbReference type="PROSITE" id="PS00134">
    <property type="entry name" value="TRYPSIN_HIS"/>
    <property type="match status" value="1"/>
</dbReference>
<dbReference type="PANTHER" id="PTHR24260:SF132">
    <property type="entry name" value="PEPTIDASE S1 DOMAIN-CONTAINING PROTEIN"/>
    <property type="match status" value="1"/>
</dbReference>
<dbReference type="SMART" id="SM00020">
    <property type="entry name" value="Tryp_SPc"/>
    <property type="match status" value="1"/>
</dbReference>
<accession>A0ABS8G8C0</accession>
<evidence type="ECO:0000313" key="4">
    <source>
        <dbReference type="Proteomes" id="UP001520878"/>
    </source>
</evidence>
<dbReference type="EMBL" id="JAJEWP010000001">
    <property type="protein sequence ID" value="MCC2616065.1"/>
    <property type="molecule type" value="Genomic_DNA"/>
</dbReference>
<dbReference type="InterPro" id="IPR051333">
    <property type="entry name" value="CLIP_Serine_Protease"/>
</dbReference>
<sequence length="276" mass="29944">MKNMIRLMFAGALSLLAGHATAVTWGQPDGNEHPNVGTLLFVQNGVGFFSCTGTMIAPRVMLTAAHCVSEAGNTNDLTYVRFNNDALAGIGDYPSLQGWFDNEWMATETVIAHPNWTDYGEFPATYDIGVVILSEPYYPSNGFASLPPMDFLENLRGRDRQSFVAVGYGRQGTLPPTQMNDYERYRGTVRLLEVNSYLSGSGEASAKFSNNPGIGGGTCYGDSGGPTFFKDSNMVVAVTSFGWAKNGNCVGNDFNYRTDTDAARSFLDDVLSQYGD</sequence>